<keyword evidence="7 9" id="KW-0648">Protein biosynthesis</keyword>
<evidence type="ECO:0000259" key="11">
    <source>
        <dbReference type="Pfam" id="PF23493"/>
    </source>
</evidence>
<evidence type="ECO:0000313" key="13">
    <source>
        <dbReference type="Proteomes" id="UP000576550"/>
    </source>
</evidence>
<feature type="binding site" evidence="9">
    <location>
        <position position="35"/>
    </location>
    <ligand>
        <name>Zn(2+)</name>
        <dbReference type="ChEBI" id="CHEBI:29105"/>
    </ligand>
</feature>
<dbReference type="EMBL" id="DUTP01000002">
    <property type="protein sequence ID" value="HHX99238.1"/>
    <property type="molecule type" value="Genomic_DNA"/>
</dbReference>
<dbReference type="SUPFAM" id="SSF47323">
    <property type="entry name" value="Anticodon-binding domain of a subclass of class I aminoacyl-tRNA synthetases"/>
    <property type="match status" value="1"/>
</dbReference>
<keyword evidence="2 9" id="KW-0436">Ligase</keyword>
<dbReference type="PRINTS" id="PR00983">
    <property type="entry name" value="TRNASYNTHCYS"/>
</dbReference>
<evidence type="ECO:0000256" key="7">
    <source>
        <dbReference type="ARBA" id="ARBA00022917"/>
    </source>
</evidence>
<keyword evidence="8 9" id="KW-0030">Aminoacyl-tRNA synthetase</keyword>
<comment type="caution">
    <text evidence="12">The sequence shown here is derived from an EMBL/GenBank/DDBJ whole genome shotgun (WGS) entry which is preliminary data.</text>
</comment>
<dbReference type="HAMAP" id="MF_00041">
    <property type="entry name" value="Cys_tRNA_synth"/>
    <property type="match status" value="1"/>
</dbReference>
<keyword evidence="6 9" id="KW-0067">ATP-binding</keyword>
<evidence type="ECO:0000256" key="5">
    <source>
        <dbReference type="ARBA" id="ARBA00022833"/>
    </source>
</evidence>
<feature type="short sequence motif" description="'HIGH' region" evidence="9">
    <location>
        <begin position="37"/>
        <end position="47"/>
    </location>
</feature>
<keyword evidence="3 9" id="KW-0479">Metal-binding</keyword>
<dbReference type="Pfam" id="PF23493">
    <property type="entry name" value="CysS_C"/>
    <property type="match status" value="1"/>
</dbReference>
<accession>A0A832QFY5</accession>
<proteinExistence type="inferred from homology"/>
<comment type="subcellular location">
    <subcellularLocation>
        <location evidence="9">Cytoplasm</location>
    </subcellularLocation>
</comment>
<dbReference type="AlphaFoldDB" id="A0A832QFY5"/>
<dbReference type="InterPro" id="IPR032678">
    <property type="entry name" value="tRNA-synt_1_cat_dom"/>
</dbReference>
<evidence type="ECO:0000313" key="12">
    <source>
        <dbReference type="EMBL" id="HHX99238.1"/>
    </source>
</evidence>
<gene>
    <name evidence="9" type="primary">cysS</name>
    <name evidence="12" type="ORF">GX533_00950</name>
</gene>
<evidence type="ECO:0000256" key="4">
    <source>
        <dbReference type="ARBA" id="ARBA00022741"/>
    </source>
</evidence>
<keyword evidence="4 9" id="KW-0547">Nucleotide-binding</keyword>
<dbReference type="GO" id="GO:0005524">
    <property type="term" value="F:ATP binding"/>
    <property type="evidence" value="ECO:0007669"/>
    <property type="project" value="UniProtKB-UniRule"/>
</dbReference>
<dbReference type="InterPro" id="IPR009080">
    <property type="entry name" value="tRNAsynth_Ia_anticodon-bd"/>
</dbReference>
<dbReference type="GO" id="GO:0008270">
    <property type="term" value="F:zinc ion binding"/>
    <property type="evidence" value="ECO:0007669"/>
    <property type="project" value="UniProtKB-UniRule"/>
</dbReference>
<comment type="cofactor">
    <cofactor evidence="9">
        <name>Zn(2+)</name>
        <dbReference type="ChEBI" id="CHEBI:29105"/>
    </cofactor>
    <text evidence="9">Binds 1 zinc ion per subunit.</text>
</comment>
<dbReference type="NCBIfam" id="TIGR00435">
    <property type="entry name" value="cysS"/>
    <property type="match status" value="1"/>
</dbReference>
<evidence type="ECO:0000256" key="1">
    <source>
        <dbReference type="ARBA" id="ARBA00011245"/>
    </source>
</evidence>
<name>A0A832QFY5_9BACT</name>
<keyword evidence="5 9" id="KW-0862">Zinc</keyword>
<dbReference type="PANTHER" id="PTHR10890">
    <property type="entry name" value="CYSTEINYL-TRNA SYNTHETASE"/>
    <property type="match status" value="1"/>
</dbReference>
<keyword evidence="9" id="KW-0963">Cytoplasm</keyword>
<feature type="binding site" evidence="9">
    <location>
        <position position="313"/>
    </location>
    <ligand>
        <name>ATP</name>
        <dbReference type="ChEBI" id="CHEBI:30616"/>
    </ligand>
</feature>
<feature type="domain" description="tRNA synthetases class I catalytic" evidence="10">
    <location>
        <begin position="22"/>
        <end position="358"/>
    </location>
</feature>
<dbReference type="EC" id="6.1.1.16" evidence="9"/>
<evidence type="ECO:0000259" key="10">
    <source>
        <dbReference type="Pfam" id="PF01406"/>
    </source>
</evidence>
<feature type="binding site" evidence="9">
    <location>
        <position position="277"/>
    </location>
    <ligand>
        <name>Zn(2+)</name>
        <dbReference type="ChEBI" id="CHEBI:29105"/>
    </ligand>
</feature>
<feature type="domain" description="Cysteinyl-tRNA ligase anticodon binding" evidence="11">
    <location>
        <begin position="459"/>
        <end position="498"/>
    </location>
</feature>
<dbReference type="GO" id="GO:0004817">
    <property type="term" value="F:cysteine-tRNA ligase activity"/>
    <property type="evidence" value="ECO:0007669"/>
    <property type="project" value="UniProtKB-UniRule"/>
</dbReference>
<organism evidence="12 13">
    <name type="scientific">Candidatus Dojkabacteria bacterium</name>
    <dbReference type="NCBI Taxonomy" id="2099670"/>
    <lineage>
        <taxon>Bacteria</taxon>
        <taxon>Candidatus Dojkabacteria</taxon>
    </lineage>
</organism>
<dbReference type="InterPro" id="IPR056411">
    <property type="entry name" value="CysS_C"/>
</dbReference>
<dbReference type="Proteomes" id="UP000576550">
    <property type="component" value="Unassembled WGS sequence"/>
</dbReference>
<dbReference type="InterPro" id="IPR014729">
    <property type="entry name" value="Rossmann-like_a/b/a_fold"/>
</dbReference>
<dbReference type="InterPro" id="IPR024909">
    <property type="entry name" value="Cys-tRNA/MSH_ligase"/>
</dbReference>
<dbReference type="InterPro" id="IPR015803">
    <property type="entry name" value="Cys-tRNA-ligase"/>
</dbReference>
<evidence type="ECO:0000256" key="6">
    <source>
        <dbReference type="ARBA" id="ARBA00022840"/>
    </source>
</evidence>
<evidence type="ECO:0000256" key="2">
    <source>
        <dbReference type="ARBA" id="ARBA00022598"/>
    </source>
</evidence>
<feature type="binding site" evidence="9">
    <location>
        <position position="281"/>
    </location>
    <ligand>
        <name>Zn(2+)</name>
        <dbReference type="ChEBI" id="CHEBI:29105"/>
    </ligand>
</feature>
<comment type="catalytic activity">
    <reaction evidence="9">
        <text>tRNA(Cys) + L-cysteine + ATP = L-cysteinyl-tRNA(Cys) + AMP + diphosphate</text>
        <dbReference type="Rhea" id="RHEA:17773"/>
        <dbReference type="Rhea" id="RHEA-COMP:9661"/>
        <dbReference type="Rhea" id="RHEA-COMP:9679"/>
        <dbReference type="ChEBI" id="CHEBI:30616"/>
        <dbReference type="ChEBI" id="CHEBI:33019"/>
        <dbReference type="ChEBI" id="CHEBI:35235"/>
        <dbReference type="ChEBI" id="CHEBI:78442"/>
        <dbReference type="ChEBI" id="CHEBI:78517"/>
        <dbReference type="ChEBI" id="CHEBI:456215"/>
        <dbReference type="EC" id="6.1.1.16"/>
    </reaction>
</comment>
<dbReference type="GO" id="GO:0006423">
    <property type="term" value="P:cysteinyl-tRNA aminoacylation"/>
    <property type="evidence" value="ECO:0007669"/>
    <property type="project" value="UniProtKB-UniRule"/>
</dbReference>
<dbReference type="Gene3D" id="3.40.50.620">
    <property type="entry name" value="HUPs"/>
    <property type="match status" value="1"/>
</dbReference>
<comment type="subunit">
    <text evidence="1 9">Monomer.</text>
</comment>
<dbReference type="Pfam" id="PF01406">
    <property type="entry name" value="tRNA-synt_1e"/>
    <property type="match status" value="1"/>
</dbReference>
<dbReference type="GO" id="GO:0005829">
    <property type="term" value="C:cytosol"/>
    <property type="evidence" value="ECO:0007669"/>
    <property type="project" value="TreeGrafter"/>
</dbReference>
<comment type="caution">
    <text evidence="9">Lacks conserved residue(s) required for the propagation of feature annotation.</text>
</comment>
<comment type="similarity">
    <text evidence="9">Belongs to the class-I aminoacyl-tRNA synthetase family.</text>
</comment>
<sequence>MKKEKPISIKIYNTPSKQKVAFDPYKDEEVCMYSCGPTVYNTVHIGNLRSLLNFDVVGRALRYMGYNLKRVVNFTDVGHMSSDADFGEDKIERQAKKENVAAMEIANKYISRVLESFRKVNILNPDGSSIEENIDVENMSKEEWAKLGWARATDYIDEMITLISLIEKNGHTYETEQALYFDVSTFPEYFEFSGQKLEEKQIAVREEVKEDPYKKNPADFVLWMKRYGKYENHMMHWDSPWGDGFPGWHIECSAMSWTLLGEKIDIHTGGTDLVSVHHSNEIAQNVGAFGHDVVKYWLHNEFVYSSSDEKLSKSKGNALSLEEIEKLGIDLMGLRWYYLTSSYKSPMKFSIESLKSAEKVYLRTVKTLTELYEGREGNINEEYVNNFKEAISDNFNTPKMLALLNQLIKSDLKSEDIVATAFEFDKVLGLDLKKTVLEGSKEKSEVHWSEVKIADLKIVLEDREKARKDKDWERSDVLREEILKMGYEVLDKEDGQYVIRI</sequence>
<protein>
    <recommendedName>
        <fullName evidence="9">Cysteine--tRNA ligase</fullName>
        <ecNumber evidence="9">6.1.1.16</ecNumber>
    </recommendedName>
    <alternativeName>
        <fullName evidence="9">Cysteinyl-tRNA synthetase</fullName>
        <shortName evidence="9">CysRS</shortName>
    </alternativeName>
</protein>
<evidence type="ECO:0000256" key="3">
    <source>
        <dbReference type="ARBA" id="ARBA00022723"/>
    </source>
</evidence>
<dbReference type="SUPFAM" id="SSF52374">
    <property type="entry name" value="Nucleotidylyl transferase"/>
    <property type="match status" value="1"/>
</dbReference>
<evidence type="ECO:0000256" key="9">
    <source>
        <dbReference type="HAMAP-Rule" id="MF_00041"/>
    </source>
</evidence>
<evidence type="ECO:0000256" key="8">
    <source>
        <dbReference type="ARBA" id="ARBA00023146"/>
    </source>
</evidence>
<feature type="binding site" evidence="9">
    <location>
        <position position="252"/>
    </location>
    <ligand>
        <name>Zn(2+)</name>
        <dbReference type="ChEBI" id="CHEBI:29105"/>
    </ligand>
</feature>
<reference evidence="12 13" key="1">
    <citation type="journal article" date="2020" name="Biotechnol. Biofuels">
        <title>New insights from the biogas microbiome by comprehensive genome-resolved metagenomics of nearly 1600 species originating from multiple anaerobic digesters.</title>
        <authorList>
            <person name="Campanaro S."/>
            <person name="Treu L."/>
            <person name="Rodriguez-R L.M."/>
            <person name="Kovalovszki A."/>
            <person name="Ziels R.M."/>
            <person name="Maus I."/>
            <person name="Zhu X."/>
            <person name="Kougias P.G."/>
            <person name="Basile A."/>
            <person name="Luo G."/>
            <person name="Schluter A."/>
            <person name="Konstantinidis K.T."/>
            <person name="Angelidaki I."/>
        </authorList>
    </citation>
    <scope>NUCLEOTIDE SEQUENCE [LARGE SCALE GENOMIC DNA]</scope>
    <source>
        <strain evidence="12">AS05jafATM_89</strain>
    </source>
</reference>
<dbReference type="Gene3D" id="1.20.120.1910">
    <property type="entry name" value="Cysteine-tRNA ligase, C-terminal anti-codon recognition domain"/>
    <property type="match status" value="1"/>
</dbReference>
<dbReference type="PANTHER" id="PTHR10890:SF3">
    <property type="entry name" value="CYSTEINE--TRNA LIGASE, CYTOPLASMIC"/>
    <property type="match status" value="1"/>
</dbReference>